<feature type="chain" id="PRO_5046497710" description="Secreted protein" evidence="1">
    <location>
        <begin position="36"/>
        <end position="103"/>
    </location>
</feature>
<evidence type="ECO:0000256" key="1">
    <source>
        <dbReference type="SAM" id="SignalP"/>
    </source>
</evidence>
<evidence type="ECO:0000313" key="2">
    <source>
        <dbReference type="EMBL" id="GJD98878.1"/>
    </source>
</evidence>
<dbReference type="Proteomes" id="UP001055153">
    <property type="component" value="Unassembled WGS sequence"/>
</dbReference>
<sequence length="103" mass="10505">MSFPAFRPSLRKTALMAASAAVLGAGLTASTAASAGPYCKFHPCGVPGWGVGAAVAGGLALGALATAAHAAPRPVVAEDCYWARRRVVDAYGEVFVERVRVCE</sequence>
<evidence type="ECO:0000313" key="3">
    <source>
        <dbReference type="Proteomes" id="UP001055153"/>
    </source>
</evidence>
<proteinExistence type="predicted"/>
<comment type="caution">
    <text evidence="2">The sequence shown here is derived from an EMBL/GenBank/DDBJ whole genome shotgun (WGS) entry which is preliminary data.</text>
</comment>
<name>A0ABQ4S8Q4_9HYPH</name>
<dbReference type="EMBL" id="BPQQ01000008">
    <property type="protein sequence ID" value="GJD98878.1"/>
    <property type="molecule type" value="Genomic_DNA"/>
</dbReference>
<reference evidence="2" key="1">
    <citation type="journal article" date="2021" name="Front. Microbiol.">
        <title>Comprehensive Comparative Genomics and Phenotyping of Methylobacterium Species.</title>
        <authorList>
            <person name="Alessa O."/>
            <person name="Ogura Y."/>
            <person name="Fujitani Y."/>
            <person name="Takami H."/>
            <person name="Hayashi T."/>
            <person name="Sahin N."/>
            <person name="Tani A."/>
        </authorList>
    </citation>
    <scope>NUCLEOTIDE SEQUENCE</scope>
    <source>
        <strain evidence="2">DSM 17168</strain>
    </source>
</reference>
<feature type="signal peptide" evidence="1">
    <location>
        <begin position="1"/>
        <end position="35"/>
    </location>
</feature>
<gene>
    <name evidence="2" type="ORF">GMJLKIPL_0791</name>
</gene>
<accession>A0ABQ4S8Q4</accession>
<protein>
    <recommendedName>
        <fullName evidence="4">Secreted protein</fullName>
    </recommendedName>
</protein>
<dbReference type="RefSeq" id="WP_238233825.1">
    <property type="nucleotide sequence ID" value="NZ_BPQQ01000008.1"/>
</dbReference>
<organism evidence="2 3">
    <name type="scientific">Methylobacterium isbiliense</name>
    <dbReference type="NCBI Taxonomy" id="315478"/>
    <lineage>
        <taxon>Bacteria</taxon>
        <taxon>Pseudomonadati</taxon>
        <taxon>Pseudomonadota</taxon>
        <taxon>Alphaproteobacteria</taxon>
        <taxon>Hyphomicrobiales</taxon>
        <taxon>Methylobacteriaceae</taxon>
        <taxon>Methylobacterium</taxon>
    </lineage>
</organism>
<reference evidence="2" key="2">
    <citation type="submission" date="2021-08" db="EMBL/GenBank/DDBJ databases">
        <authorList>
            <person name="Tani A."/>
            <person name="Ola A."/>
            <person name="Ogura Y."/>
            <person name="Katsura K."/>
            <person name="Hayashi T."/>
        </authorList>
    </citation>
    <scope>NUCLEOTIDE SEQUENCE</scope>
    <source>
        <strain evidence="2">DSM 17168</strain>
    </source>
</reference>
<keyword evidence="3" id="KW-1185">Reference proteome</keyword>
<evidence type="ECO:0008006" key="4">
    <source>
        <dbReference type="Google" id="ProtNLM"/>
    </source>
</evidence>
<keyword evidence="1" id="KW-0732">Signal</keyword>